<protein>
    <submittedName>
        <fullName evidence="2">Uncharacterized protein</fullName>
    </submittedName>
</protein>
<feature type="region of interest" description="Disordered" evidence="1">
    <location>
        <begin position="225"/>
        <end position="273"/>
    </location>
</feature>
<proteinExistence type="predicted"/>
<keyword evidence="2" id="KW-0614">Plasmid</keyword>
<feature type="compositionally biased region" description="Basic and acidic residues" evidence="1">
    <location>
        <begin position="302"/>
        <end position="339"/>
    </location>
</feature>
<feature type="region of interest" description="Disordered" evidence="1">
    <location>
        <begin position="393"/>
        <end position="421"/>
    </location>
</feature>
<evidence type="ECO:0000313" key="2">
    <source>
        <dbReference type="EMBL" id="QHK22659.1"/>
    </source>
</evidence>
<organism evidence="2 3">
    <name type="scientific">Pseudarthrobacter psychrotolerans</name>
    <dbReference type="NCBI Taxonomy" id="2697569"/>
    <lineage>
        <taxon>Bacteria</taxon>
        <taxon>Bacillati</taxon>
        <taxon>Actinomycetota</taxon>
        <taxon>Actinomycetes</taxon>
        <taxon>Micrococcales</taxon>
        <taxon>Micrococcaceae</taxon>
        <taxon>Pseudarthrobacter</taxon>
    </lineage>
</organism>
<gene>
    <name evidence="2" type="ORF">GU243_24190</name>
</gene>
<evidence type="ECO:0000313" key="3">
    <source>
        <dbReference type="Proteomes" id="UP000464186"/>
    </source>
</evidence>
<dbReference type="EMBL" id="CP047900">
    <property type="protein sequence ID" value="QHK22659.1"/>
    <property type="molecule type" value="Genomic_DNA"/>
</dbReference>
<dbReference type="Proteomes" id="UP000464186">
    <property type="component" value="Plasmid unnamed2"/>
</dbReference>
<dbReference type="KEGG" id="psey:GU243_24190"/>
<evidence type="ECO:0000256" key="1">
    <source>
        <dbReference type="SAM" id="MobiDB-lite"/>
    </source>
</evidence>
<feature type="compositionally biased region" description="Basic and acidic residues" evidence="1">
    <location>
        <begin position="285"/>
        <end position="294"/>
    </location>
</feature>
<sequence>MTLSETDGVDGFVEESFQHALAMAAQIGSSAARMWGQHAERARADNSRRGAMDRLAFDSEKLAAVTALAPTAKNQWWESAGQADIVDAYRIATAWKDHDPMAASAEQNLRTQLQERFGFDITDVVRDQQRIDAAHAPEAPVEAWMNLAPGERSTVQAPEAVQAAAQRWAIMHQSPDYQDHLLGQVRTHNPQAKDQLVKDWMAAGSPEVLPFDPEFLAAQKRFNGREPARAETREQEAEQRRQEFLARQGRTPEQALAQPNTAGSTEARKDAEGYKAVATAEYARADQAKDEAASEKLSGPSHPEEEWYRDEFLANHPDAVDSEVKADRAAHEGASHERAGNVAADRAEAAYGTAEHRAALEQQLVTAGVPAEAVKARMQGEKIQKYPITHAAAGKGAKAGKTRGANASQAQAQSKNRTRGR</sequence>
<feature type="region of interest" description="Disordered" evidence="1">
    <location>
        <begin position="285"/>
        <end position="348"/>
    </location>
</feature>
<name>A0A6P1NS96_9MICC</name>
<feature type="compositionally biased region" description="Basic and acidic residues" evidence="1">
    <location>
        <begin position="225"/>
        <end position="244"/>
    </location>
</feature>
<geneLocation type="plasmid" evidence="2 3">
    <name>unnamed2</name>
</geneLocation>
<reference evidence="2 3" key="1">
    <citation type="submission" date="2020-01" db="EMBL/GenBank/DDBJ databases">
        <title>Pseudarthrobacter psychrotolerans sp. nov., isolated from antarctic soil.</title>
        <authorList>
            <person name="Shin Y."/>
            <person name="Park W."/>
        </authorList>
    </citation>
    <scope>NUCLEOTIDE SEQUENCE [LARGE SCALE GENOMIC DNA]</scope>
    <source>
        <strain evidence="2 3">YJ56</strain>
        <plasmid evidence="2 3">unnamed2</plasmid>
    </source>
</reference>
<accession>A0A6P1NS96</accession>
<keyword evidence="3" id="KW-1185">Reference proteome</keyword>
<dbReference type="AlphaFoldDB" id="A0A6P1NS96"/>